<keyword evidence="2 7" id="KW-0255">Endonuclease</keyword>
<evidence type="ECO:0000313" key="7">
    <source>
        <dbReference type="EMBL" id="HGD13085.1"/>
    </source>
</evidence>
<comment type="caution">
    <text evidence="7">The sequence shown here is derived from an EMBL/GenBank/DDBJ whole genome shotgun (WGS) entry which is preliminary data.</text>
</comment>
<dbReference type="GO" id="GO:0009411">
    <property type="term" value="P:response to UV"/>
    <property type="evidence" value="ECO:0007669"/>
    <property type="project" value="InterPro"/>
</dbReference>
<keyword evidence="6" id="KW-0234">DNA repair</keyword>
<dbReference type="NCBIfam" id="TIGR00629">
    <property type="entry name" value="uvde"/>
    <property type="match status" value="1"/>
</dbReference>
<accession>A0A7V3UZN0</accession>
<dbReference type="SUPFAM" id="SSF51658">
    <property type="entry name" value="Xylose isomerase-like"/>
    <property type="match status" value="1"/>
</dbReference>
<sequence>MRIGYPCINLTLKCRGTKTFRLRNYSNRRLEETVANNLACLAETIEWNRAHGINFFRISSDLVPFASHPVCTFPWEKVFVPEFRKIGRQIKRAQMRISMHPDQFVLLNAMERRIVQNSIRELKYHCQVLDLLGLPLTAKVQIHVGGVYGDKKRSIERFIRVYQQLSDRVRARLVIENDDRFYNVSDCLEISARIGIPVLFDSFHHEVNPNGDDLQSAFRRCAATWRRYDGVPMVDYSSQAPGGRVGAHTQHIDLKHFERFIQAIAGYDFDLMLEIKDKEKSALAALKFLALGY</sequence>
<proteinExistence type="predicted"/>
<dbReference type="InterPro" id="IPR004601">
    <property type="entry name" value="UvdE"/>
</dbReference>
<organism evidence="7">
    <name type="scientific">candidate division WOR-3 bacterium</name>
    <dbReference type="NCBI Taxonomy" id="2052148"/>
    <lineage>
        <taxon>Bacteria</taxon>
        <taxon>Bacteria division WOR-3</taxon>
    </lineage>
</organism>
<reference evidence="7" key="1">
    <citation type="journal article" date="2020" name="mSystems">
        <title>Genome- and Community-Level Interaction Insights into Carbon Utilization and Element Cycling Functions of Hydrothermarchaeota in Hydrothermal Sediment.</title>
        <authorList>
            <person name="Zhou Z."/>
            <person name="Liu Y."/>
            <person name="Xu W."/>
            <person name="Pan J."/>
            <person name="Luo Z.H."/>
            <person name="Li M."/>
        </authorList>
    </citation>
    <scope>NUCLEOTIDE SEQUENCE [LARGE SCALE GENOMIC DNA]</scope>
    <source>
        <strain evidence="7">SpSt-914</strain>
    </source>
</reference>
<evidence type="ECO:0000256" key="3">
    <source>
        <dbReference type="ARBA" id="ARBA00022763"/>
    </source>
</evidence>
<name>A0A7V3UZN0_UNCW3</name>
<protein>
    <submittedName>
        <fullName evidence="7">UV DNA damage repair endonuclease UvsE</fullName>
    </submittedName>
</protein>
<dbReference type="GO" id="GO:0016787">
    <property type="term" value="F:hydrolase activity"/>
    <property type="evidence" value="ECO:0007669"/>
    <property type="project" value="UniProtKB-KW"/>
</dbReference>
<evidence type="ECO:0000256" key="2">
    <source>
        <dbReference type="ARBA" id="ARBA00022759"/>
    </source>
</evidence>
<dbReference type="GO" id="GO:0006289">
    <property type="term" value="P:nucleotide-excision repair"/>
    <property type="evidence" value="ECO:0007669"/>
    <property type="project" value="InterPro"/>
</dbReference>
<dbReference type="InterPro" id="IPR036237">
    <property type="entry name" value="Xyl_isomerase-like_sf"/>
</dbReference>
<keyword evidence="1" id="KW-0540">Nuclease</keyword>
<keyword evidence="5" id="KW-0378">Hydrolase</keyword>
<evidence type="ECO:0000256" key="5">
    <source>
        <dbReference type="ARBA" id="ARBA00022801"/>
    </source>
</evidence>
<keyword evidence="3" id="KW-0227">DNA damage</keyword>
<keyword evidence="4" id="KW-0228">DNA excision</keyword>
<dbReference type="EMBL" id="DTMZ01000075">
    <property type="protein sequence ID" value="HGD13085.1"/>
    <property type="molecule type" value="Genomic_DNA"/>
</dbReference>
<dbReference type="Pfam" id="PF03851">
    <property type="entry name" value="UvdE"/>
    <property type="match status" value="1"/>
</dbReference>
<dbReference type="PANTHER" id="PTHR31290">
    <property type="entry name" value="UV-DAMAGE ENDONUCLEASE"/>
    <property type="match status" value="1"/>
</dbReference>
<dbReference type="AlphaFoldDB" id="A0A7V3UZN0"/>
<evidence type="ECO:0000256" key="6">
    <source>
        <dbReference type="ARBA" id="ARBA00023204"/>
    </source>
</evidence>
<evidence type="ECO:0000256" key="1">
    <source>
        <dbReference type="ARBA" id="ARBA00022722"/>
    </source>
</evidence>
<dbReference type="PANTHER" id="PTHR31290:SF5">
    <property type="entry name" value="UV-DAMAGE ENDONUCLEASE"/>
    <property type="match status" value="1"/>
</dbReference>
<evidence type="ECO:0000256" key="4">
    <source>
        <dbReference type="ARBA" id="ARBA00022769"/>
    </source>
</evidence>
<gene>
    <name evidence="7" type="primary">uvsE</name>
    <name evidence="7" type="ORF">ENX16_03290</name>
</gene>
<dbReference type="Gene3D" id="3.20.20.150">
    <property type="entry name" value="Divalent-metal-dependent TIM barrel enzymes"/>
    <property type="match status" value="1"/>
</dbReference>
<dbReference type="GO" id="GO:0004519">
    <property type="term" value="F:endonuclease activity"/>
    <property type="evidence" value="ECO:0007669"/>
    <property type="project" value="UniProtKB-KW"/>
</dbReference>